<evidence type="ECO:0000256" key="5">
    <source>
        <dbReference type="ARBA" id="ARBA00023159"/>
    </source>
</evidence>
<dbReference type="InterPro" id="IPR009401">
    <property type="entry name" value="Med13_C"/>
</dbReference>
<keyword evidence="6 8" id="KW-0804">Transcription</keyword>
<reference evidence="11 12" key="1">
    <citation type="submission" date="2019-03" db="EMBL/GenBank/DDBJ databases">
        <title>The genome sequence of a newly discovered highly antifungal drug resistant Aspergillus species, Aspergillus tanneri NIH 1004.</title>
        <authorList>
            <person name="Mounaud S."/>
            <person name="Singh I."/>
            <person name="Joardar V."/>
            <person name="Pakala S."/>
            <person name="Pakala S."/>
            <person name="Venepally P."/>
            <person name="Hoover J."/>
            <person name="Nierman W."/>
            <person name="Chung J."/>
            <person name="Losada L."/>
        </authorList>
    </citation>
    <scope>NUCLEOTIDE SEQUENCE [LARGE SCALE GENOMIC DNA]</scope>
    <source>
        <strain evidence="11 12">NIH1004</strain>
    </source>
</reference>
<dbReference type="AlphaFoldDB" id="A0A4S3JJA3"/>
<evidence type="ECO:0000256" key="6">
    <source>
        <dbReference type="ARBA" id="ARBA00023163"/>
    </source>
</evidence>
<evidence type="ECO:0000313" key="12">
    <source>
        <dbReference type="Proteomes" id="UP000308092"/>
    </source>
</evidence>
<evidence type="ECO:0000256" key="1">
    <source>
        <dbReference type="ARBA" id="ARBA00004123"/>
    </source>
</evidence>
<comment type="function">
    <text evidence="8">Component of the SRB8-11 complex. The SRB8-11 complex is a regulatory module of the Mediator complex which is itself involved in regulation of basal and activated RNA polymerase II-dependent transcription. The SRB8-11 complex may be involved in the transcriptional repression of a subset of genes regulated by Mediator. It may inhibit the association of the Mediator complex with RNA polymerase II to form the holoenzyme complex.</text>
</comment>
<dbReference type="STRING" id="1220188.A0A4S3JJA3"/>
<gene>
    <name evidence="11" type="ORF">EYZ11_005906</name>
</gene>
<protein>
    <recommendedName>
        <fullName evidence="8">Mediator of RNA polymerase II transcription subunit 13</fullName>
    </recommendedName>
    <alternativeName>
        <fullName evidence="8">Mediator complex subunit 13</fullName>
    </alternativeName>
</protein>
<sequence>MSYNLRFRGARSTDQDELDAWSNFIEQYNKASPAPSELTIVNVSSAPDLYLEPPNLPIPMSIFIPPTSTPVATPNPSVLSPDQNASTPPNIVNAPTPTEVTFEAESESLLIDICDESWGLAGIYCVARARSMVTVRMP</sequence>
<evidence type="ECO:0000256" key="9">
    <source>
        <dbReference type="SAM" id="MobiDB-lite"/>
    </source>
</evidence>
<feature type="region of interest" description="Disordered" evidence="9">
    <location>
        <begin position="73"/>
        <end position="94"/>
    </location>
</feature>
<comment type="similarity">
    <text evidence="2 8">Belongs to the Mediator complex subunit 13 family.</text>
</comment>
<comment type="caution">
    <text evidence="11">The sequence shown here is derived from an EMBL/GenBank/DDBJ whole genome shotgun (WGS) entry which is preliminary data.</text>
</comment>
<keyword evidence="5 8" id="KW-0010">Activator</keyword>
<organism evidence="11 12">
    <name type="scientific">Aspergillus tanneri</name>
    <dbReference type="NCBI Taxonomy" id="1220188"/>
    <lineage>
        <taxon>Eukaryota</taxon>
        <taxon>Fungi</taxon>
        <taxon>Dikarya</taxon>
        <taxon>Ascomycota</taxon>
        <taxon>Pezizomycotina</taxon>
        <taxon>Eurotiomycetes</taxon>
        <taxon>Eurotiomycetidae</taxon>
        <taxon>Eurotiales</taxon>
        <taxon>Aspergillaceae</taxon>
        <taxon>Aspergillus</taxon>
        <taxon>Aspergillus subgen. Circumdati</taxon>
    </lineage>
</organism>
<proteinExistence type="inferred from homology"/>
<dbReference type="Proteomes" id="UP000308092">
    <property type="component" value="Unassembled WGS sequence"/>
</dbReference>
<keyword evidence="4 8" id="KW-0805">Transcription regulation</keyword>
<evidence type="ECO:0000256" key="2">
    <source>
        <dbReference type="ARBA" id="ARBA00009354"/>
    </source>
</evidence>
<dbReference type="GO" id="GO:0016592">
    <property type="term" value="C:mediator complex"/>
    <property type="evidence" value="ECO:0007669"/>
    <property type="project" value="InterPro"/>
</dbReference>
<feature type="domain" description="Mediator complex subunit Med13 C-terminal" evidence="10">
    <location>
        <begin position="13"/>
        <end position="136"/>
    </location>
</feature>
<keyword evidence="3 8" id="KW-0678">Repressor</keyword>
<name>A0A4S3JJA3_9EURO</name>
<evidence type="ECO:0000256" key="3">
    <source>
        <dbReference type="ARBA" id="ARBA00022491"/>
    </source>
</evidence>
<dbReference type="VEuPathDB" id="FungiDB:EYZ11_005906"/>
<evidence type="ECO:0000256" key="4">
    <source>
        <dbReference type="ARBA" id="ARBA00023015"/>
    </source>
</evidence>
<evidence type="ECO:0000313" key="11">
    <source>
        <dbReference type="EMBL" id="THC94618.1"/>
    </source>
</evidence>
<dbReference type="GO" id="GO:0003712">
    <property type="term" value="F:transcription coregulator activity"/>
    <property type="evidence" value="ECO:0007669"/>
    <property type="project" value="InterPro"/>
</dbReference>
<dbReference type="EMBL" id="SOSA01000198">
    <property type="protein sequence ID" value="THC94618.1"/>
    <property type="molecule type" value="Genomic_DNA"/>
</dbReference>
<keyword evidence="7 8" id="KW-0539">Nucleus</keyword>
<comment type="subunit">
    <text evidence="8">Component of the SRB8-11 complex, which itself associates with the Mediator complex.</text>
</comment>
<comment type="subcellular location">
    <subcellularLocation>
        <location evidence="1 8">Nucleus</location>
    </subcellularLocation>
</comment>
<evidence type="ECO:0000256" key="7">
    <source>
        <dbReference type="ARBA" id="ARBA00023242"/>
    </source>
</evidence>
<keyword evidence="12" id="KW-1185">Reference proteome</keyword>
<evidence type="ECO:0000256" key="8">
    <source>
        <dbReference type="RuleBase" id="RU364134"/>
    </source>
</evidence>
<evidence type="ECO:0000259" key="10">
    <source>
        <dbReference type="Pfam" id="PF06333"/>
    </source>
</evidence>
<dbReference type="GO" id="GO:0006357">
    <property type="term" value="P:regulation of transcription by RNA polymerase II"/>
    <property type="evidence" value="ECO:0007669"/>
    <property type="project" value="InterPro"/>
</dbReference>
<accession>A0A4S3JJA3</accession>
<dbReference type="Pfam" id="PF06333">
    <property type="entry name" value="Med13_C"/>
    <property type="match status" value="1"/>
</dbReference>